<evidence type="ECO:0000256" key="1">
    <source>
        <dbReference type="SAM" id="Phobius"/>
    </source>
</evidence>
<organism evidence="2 3">
    <name type="scientific">Portunus trituberculatus</name>
    <name type="common">Swimming crab</name>
    <name type="synonym">Neptunus trituberculatus</name>
    <dbReference type="NCBI Taxonomy" id="210409"/>
    <lineage>
        <taxon>Eukaryota</taxon>
        <taxon>Metazoa</taxon>
        <taxon>Ecdysozoa</taxon>
        <taxon>Arthropoda</taxon>
        <taxon>Crustacea</taxon>
        <taxon>Multicrustacea</taxon>
        <taxon>Malacostraca</taxon>
        <taxon>Eumalacostraca</taxon>
        <taxon>Eucarida</taxon>
        <taxon>Decapoda</taxon>
        <taxon>Pleocyemata</taxon>
        <taxon>Brachyura</taxon>
        <taxon>Eubrachyura</taxon>
        <taxon>Portunoidea</taxon>
        <taxon>Portunidae</taxon>
        <taxon>Portuninae</taxon>
        <taxon>Portunus</taxon>
    </lineage>
</organism>
<dbReference type="Gene3D" id="2.60.40.2950">
    <property type="match status" value="1"/>
</dbReference>
<accession>A0A5B7DES2</accession>
<sequence>MYQRLPSFVVVVVVVAVVVVVKTSYFVVAPTVVRPGSVYRVVVGVLMGKERATGQIEVRAALSTVHDRQMAQAYHHLRFGETKALIMKAPEDVGSIGAGEGLKLKVEGRMGSQVIFSNTTHVAVTSRFLTMLVQMSRPIYTGGQKSEYPGCDVLVETPFFTVASEGAIAGRFGAFFLTYMPVEGSANVTVYVKEHWKLPDSAYKKVLTDQVGYVNGWQDFRYPLTQLQANHSADLSYAEVKVKVAVRHAFIGDTNYGHAK</sequence>
<keyword evidence="1" id="KW-1133">Transmembrane helix</keyword>
<keyword evidence="3" id="KW-1185">Reference proteome</keyword>
<dbReference type="AlphaFoldDB" id="A0A5B7DES2"/>
<dbReference type="Proteomes" id="UP000324222">
    <property type="component" value="Unassembled WGS sequence"/>
</dbReference>
<proteinExistence type="predicted"/>
<comment type="caution">
    <text evidence="2">The sequence shown here is derived from an EMBL/GenBank/DDBJ whole genome shotgun (WGS) entry which is preliminary data.</text>
</comment>
<evidence type="ECO:0000313" key="2">
    <source>
        <dbReference type="EMBL" id="MPC19719.1"/>
    </source>
</evidence>
<keyword evidence="1" id="KW-0472">Membrane</keyword>
<dbReference type="EMBL" id="VSRR010000797">
    <property type="protein sequence ID" value="MPC19719.1"/>
    <property type="molecule type" value="Genomic_DNA"/>
</dbReference>
<feature type="transmembrane region" description="Helical" evidence="1">
    <location>
        <begin position="7"/>
        <end position="28"/>
    </location>
</feature>
<keyword evidence="1" id="KW-0812">Transmembrane</keyword>
<evidence type="ECO:0000313" key="3">
    <source>
        <dbReference type="Proteomes" id="UP000324222"/>
    </source>
</evidence>
<reference evidence="2 3" key="1">
    <citation type="submission" date="2019-05" db="EMBL/GenBank/DDBJ databases">
        <title>Another draft genome of Portunus trituberculatus and its Hox gene families provides insights of decapod evolution.</title>
        <authorList>
            <person name="Jeong J.-H."/>
            <person name="Song I."/>
            <person name="Kim S."/>
            <person name="Choi T."/>
            <person name="Kim D."/>
            <person name="Ryu S."/>
            <person name="Kim W."/>
        </authorList>
    </citation>
    <scope>NUCLEOTIDE SEQUENCE [LARGE SCALE GENOMIC DNA]</scope>
    <source>
        <tissue evidence="2">Muscle</tissue>
    </source>
</reference>
<name>A0A5B7DES2_PORTR</name>
<gene>
    <name evidence="2" type="ORF">E2C01_012645</name>
</gene>
<protein>
    <submittedName>
        <fullName evidence="2">Uncharacterized protein</fullName>
    </submittedName>
</protein>